<evidence type="ECO:0000313" key="2">
    <source>
        <dbReference type="Proteomes" id="UP001055658"/>
    </source>
</evidence>
<dbReference type="EMBL" id="CP092418">
    <property type="protein sequence ID" value="USD20445.1"/>
    <property type="molecule type" value="Genomic_DNA"/>
</dbReference>
<keyword evidence="2" id="KW-1185">Reference proteome</keyword>
<sequence>MVFFPVNLSGSGQPKLAGKEQVGRSVRASYNQARQDRPAGGWAGQPTLRFGCPCWQRYK</sequence>
<accession>A0ABY4VC42</accession>
<name>A0ABY4VC42_9GAMM</name>
<dbReference type="RefSeq" id="WP_252082802.1">
    <property type="nucleotide sequence ID" value="NZ_CP092418.1"/>
</dbReference>
<dbReference type="Proteomes" id="UP001055658">
    <property type="component" value="Chromosome"/>
</dbReference>
<reference evidence="1" key="1">
    <citation type="submission" date="2022-02" db="EMBL/GenBank/DDBJ databases">
        <title>Coral-associated bacteria.</title>
        <authorList>
            <person name="Tang K."/>
            <person name="Wang X."/>
        </authorList>
    </citation>
    <scope>NUCLEOTIDE SEQUENCE</scope>
    <source>
        <strain evidence="1">SCSIO 43006</strain>
    </source>
</reference>
<protein>
    <submittedName>
        <fullName evidence="1">Uncharacterized protein</fullName>
    </submittedName>
</protein>
<organism evidence="1 2">
    <name type="scientific">Microbulbifer variabilis</name>
    <dbReference type="NCBI Taxonomy" id="266805"/>
    <lineage>
        <taxon>Bacteria</taxon>
        <taxon>Pseudomonadati</taxon>
        <taxon>Pseudomonadota</taxon>
        <taxon>Gammaproteobacteria</taxon>
        <taxon>Cellvibrionales</taxon>
        <taxon>Microbulbiferaceae</taxon>
        <taxon>Microbulbifer</taxon>
    </lineage>
</organism>
<evidence type="ECO:0000313" key="1">
    <source>
        <dbReference type="EMBL" id="USD20445.1"/>
    </source>
</evidence>
<proteinExistence type="predicted"/>
<gene>
    <name evidence="1" type="ORF">MJO52_15375</name>
</gene>